<evidence type="ECO:0000313" key="2">
    <source>
        <dbReference type="EMBL" id="POS02709.1"/>
    </source>
</evidence>
<proteinExistence type="predicted"/>
<evidence type="ECO:0000256" key="1">
    <source>
        <dbReference type="SAM" id="Phobius"/>
    </source>
</evidence>
<name>A0A2S4NAH9_9FLAO</name>
<feature type="transmembrane region" description="Helical" evidence="1">
    <location>
        <begin position="7"/>
        <end position="26"/>
    </location>
</feature>
<dbReference type="RefSeq" id="WP_103724967.1">
    <property type="nucleotide sequence ID" value="NZ_PQNY01000002.1"/>
</dbReference>
<keyword evidence="1" id="KW-1133">Transmembrane helix</keyword>
<feature type="transmembrane region" description="Helical" evidence="1">
    <location>
        <begin position="97"/>
        <end position="119"/>
    </location>
</feature>
<dbReference type="EMBL" id="PQNY01000002">
    <property type="protein sequence ID" value="POS02709.1"/>
    <property type="molecule type" value="Genomic_DNA"/>
</dbReference>
<keyword evidence="1" id="KW-0472">Membrane</keyword>
<accession>A0A2S4NAH9</accession>
<keyword evidence="1" id="KW-0812">Transmembrane</keyword>
<dbReference type="Proteomes" id="UP000237056">
    <property type="component" value="Unassembled WGS sequence"/>
</dbReference>
<sequence length="120" mass="13945">MYLNNKYFILFLTIFIVEVLIALYVRDTFVRPYLGDILVVILLFCGAKSFVKTRSISIAFMVLVFAFFIEFLQYINFVERVGLSQYAIARVVIGTSFSWEDILCYTVGFFLSLLLSLFLE</sequence>
<dbReference type="OrthoDB" id="5360192at2"/>
<reference evidence="2 3" key="1">
    <citation type="submission" date="2018-01" db="EMBL/GenBank/DDBJ databases">
        <title>Genomic Encyclopedia of Type Strains, Phase I: the one thousand microbial genomes (KMG-I) project.</title>
        <authorList>
            <person name="Goeker M."/>
        </authorList>
    </citation>
    <scope>NUCLEOTIDE SEQUENCE [LARGE SCALE GENOMIC DNA]</scope>
    <source>
        <strain evidence="2 3">DSM 17960</strain>
    </source>
</reference>
<evidence type="ECO:0000313" key="3">
    <source>
        <dbReference type="Proteomes" id="UP000237056"/>
    </source>
</evidence>
<organism evidence="2 3">
    <name type="scientific">Flavobacterium croceum DSM 17960</name>
    <dbReference type="NCBI Taxonomy" id="1121886"/>
    <lineage>
        <taxon>Bacteria</taxon>
        <taxon>Pseudomonadati</taxon>
        <taxon>Bacteroidota</taxon>
        <taxon>Flavobacteriia</taxon>
        <taxon>Flavobacteriales</taxon>
        <taxon>Flavobacteriaceae</taxon>
        <taxon>Flavobacterium</taxon>
    </lineage>
</organism>
<protein>
    <submittedName>
        <fullName evidence="2">Uncharacterized protein DUF2809</fullName>
    </submittedName>
</protein>
<dbReference type="Pfam" id="PF10990">
    <property type="entry name" value="DUF2809"/>
    <property type="match status" value="1"/>
</dbReference>
<keyword evidence="3" id="KW-1185">Reference proteome</keyword>
<feature type="transmembrane region" description="Helical" evidence="1">
    <location>
        <begin position="32"/>
        <end position="51"/>
    </location>
</feature>
<comment type="caution">
    <text evidence="2">The sequence shown here is derived from an EMBL/GenBank/DDBJ whole genome shotgun (WGS) entry which is preliminary data.</text>
</comment>
<dbReference type="InterPro" id="IPR021257">
    <property type="entry name" value="DUF2809"/>
</dbReference>
<gene>
    <name evidence="2" type="ORF">Q361_10219</name>
</gene>
<feature type="transmembrane region" description="Helical" evidence="1">
    <location>
        <begin position="58"/>
        <end position="77"/>
    </location>
</feature>
<dbReference type="AlphaFoldDB" id="A0A2S4NAH9"/>